<keyword evidence="3" id="KW-1185">Reference proteome</keyword>
<protein>
    <submittedName>
        <fullName evidence="2">Uncharacterized protein</fullName>
    </submittedName>
</protein>
<keyword evidence="1" id="KW-1133">Transmembrane helix</keyword>
<dbReference type="Proteomes" id="UP000321892">
    <property type="component" value="Chromosome"/>
</dbReference>
<dbReference type="EMBL" id="AP019823">
    <property type="protein sequence ID" value="BBM37673.1"/>
    <property type="molecule type" value="Genomic_DNA"/>
</dbReference>
<reference evidence="2 3" key="1">
    <citation type="submission" date="2019-07" db="EMBL/GenBank/DDBJ databases">
        <title>Complete Genome Sequence of Leptotrichia hofstadii Strain JCM16775.</title>
        <authorList>
            <person name="Watanabe S."/>
            <person name="Cui L."/>
        </authorList>
    </citation>
    <scope>NUCLEOTIDE SEQUENCE [LARGE SCALE GENOMIC DNA]</scope>
    <source>
        <strain evidence="2 3">JCM16775</strain>
    </source>
</reference>
<name>A0A510JIN0_9FUSO</name>
<accession>A0A510JIN0</accession>
<keyword evidence="1" id="KW-0812">Transmembrane</keyword>
<feature type="transmembrane region" description="Helical" evidence="1">
    <location>
        <begin position="86"/>
        <end position="113"/>
    </location>
</feature>
<sequence>MNSIDLKILKYISEKKKVRYNDLLKRFNHHSRDVLDIRINNIFEYVSNYYDNNINDDIIEINPNGIAFLEDFKIERKNKFITELKIFSLKILTSIFVPILTSILTTIVVWYLINHWKWFALIFKATN</sequence>
<dbReference type="OrthoDB" id="9890883at2"/>
<proteinExistence type="predicted"/>
<dbReference type="RefSeq" id="WP_026745271.1">
    <property type="nucleotide sequence ID" value="NZ_AP019823.1"/>
</dbReference>
<organism evidence="2 3">
    <name type="scientific">Leptotrichia hofstadii</name>
    <dbReference type="NCBI Taxonomy" id="157688"/>
    <lineage>
        <taxon>Bacteria</taxon>
        <taxon>Fusobacteriati</taxon>
        <taxon>Fusobacteriota</taxon>
        <taxon>Fusobacteriia</taxon>
        <taxon>Fusobacteriales</taxon>
        <taxon>Leptotrichiaceae</taxon>
        <taxon>Leptotrichia</taxon>
    </lineage>
</organism>
<keyword evidence="1" id="KW-0472">Membrane</keyword>
<dbReference type="AlphaFoldDB" id="A0A510JIN0"/>
<evidence type="ECO:0000256" key="1">
    <source>
        <dbReference type="SAM" id="Phobius"/>
    </source>
</evidence>
<evidence type="ECO:0000313" key="3">
    <source>
        <dbReference type="Proteomes" id="UP000321892"/>
    </source>
</evidence>
<dbReference type="KEGG" id="lhf:JCM16775_0363"/>
<gene>
    <name evidence="2" type="ORF">JCM16775_0363</name>
</gene>
<evidence type="ECO:0000313" key="2">
    <source>
        <dbReference type="EMBL" id="BBM37673.1"/>
    </source>
</evidence>